<evidence type="ECO:0000313" key="1">
    <source>
        <dbReference type="EMBL" id="KAJ8389381.1"/>
    </source>
</evidence>
<sequence length="118" mass="12983">MTAIEDFSSVRITGPISAALGQPLMSPAPLTEALLSAVYRPNISGRLEGVVRPGPPCGRQWKCTHCRLELSHQSRLLLQATPAPLNTVYLICVMSLPPPIRLHKWFPLFCSSRLVPLQ</sequence>
<reference evidence="1" key="1">
    <citation type="journal article" date="2023" name="Science">
        <title>Genome structures resolve the early diversification of teleost fishes.</title>
        <authorList>
            <person name="Parey E."/>
            <person name="Louis A."/>
            <person name="Montfort J."/>
            <person name="Bouchez O."/>
            <person name="Roques C."/>
            <person name="Iampietro C."/>
            <person name="Lluch J."/>
            <person name="Castinel A."/>
            <person name="Donnadieu C."/>
            <person name="Desvignes T."/>
            <person name="Floi Bucao C."/>
            <person name="Jouanno E."/>
            <person name="Wen M."/>
            <person name="Mejri S."/>
            <person name="Dirks R."/>
            <person name="Jansen H."/>
            <person name="Henkel C."/>
            <person name="Chen W.J."/>
            <person name="Zahm M."/>
            <person name="Cabau C."/>
            <person name="Klopp C."/>
            <person name="Thompson A.W."/>
            <person name="Robinson-Rechavi M."/>
            <person name="Braasch I."/>
            <person name="Lecointre G."/>
            <person name="Bobe J."/>
            <person name="Postlethwait J.H."/>
            <person name="Berthelot C."/>
            <person name="Roest Crollius H."/>
            <person name="Guiguen Y."/>
        </authorList>
    </citation>
    <scope>NUCLEOTIDE SEQUENCE</scope>
    <source>
        <strain evidence="1">NC1722</strain>
    </source>
</reference>
<keyword evidence="2" id="KW-1185">Reference proteome</keyword>
<protein>
    <submittedName>
        <fullName evidence="1">Uncharacterized protein</fullName>
    </submittedName>
</protein>
<dbReference type="Proteomes" id="UP001221898">
    <property type="component" value="Unassembled WGS sequence"/>
</dbReference>
<name>A0AAD7W9Z6_9TELE</name>
<evidence type="ECO:0000313" key="2">
    <source>
        <dbReference type="Proteomes" id="UP001221898"/>
    </source>
</evidence>
<gene>
    <name evidence="1" type="ORF">AAFF_G00120890</name>
</gene>
<organism evidence="1 2">
    <name type="scientific">Aldrovandia affinis</name>
    <dbReference type="NCBI Taxonomy" id="143900"/>
    <lineage>
        <taxon>Eukaryota</taxon>
        <taxon>Metazoa</taxon>
        <taxon>Chordata</taxon>
        <taxon>Craniata</taxon>
        <taxon>Vertebrata</taxon>
        <taxon>Euteleostomi</taxon>
        <taxon>Actinopterygii</taxon>
        <taxon>Neopterygii</taxon>
        <taxon>Teleostei</taxon>
        <taxon>Notacanthiformes</taxon>
        <taxon>Halosauridae</taxon>
        <taxon>Aldrovandia</taxon>
    </lineage>
</organism>
<dbReference type="AlphaFoldDB" id="A0AAD7W9Z6"/>
<dbReference type="EMBL" id="JAINUG010000183">
    <property type="protein sequence ID" value="KAJ8389381.1"/>
    <property type="molecule type" value="Genomic_DNA"/>
</dbReference>
<comment type="caution">
    <text evidence="1">The sequence shown here is derived from an EMBL/GenBank/DDBJ whole genome shotgun (WGS) entry which is preliminary data.</text>
</comment>
<accession>A0AAD7W9Z6</accession>
<proteinExistence type="predicted"/>